<evidence type="ECO:0000256" key="10">
    <source>
        <dbReference type="ARBA" id="ARBA00057354"/>
    </source>
</evidence>
<comment type="similarity">
    <text evidence="1">Belongs to the fructosamine kinase family.</text>
</comment>
<evidence type="ECO:0000256" key="2">
    <source>
        <dbReference type="ARBA" id="ARBA00011961"/>
    </source>
</evidence>
<feature type="domain" description="DC1" evidence="13">
    <location>
        <begin position="3"/>
        <end position="36"/>
    </location>
</feature>
<keyword evidence="15" id="KW-1185">Reference proteome</keyword>
<evidence type="ECO:0000256" key="9">
    <source>
        <dbReference type="ARBA" id="ARBA00050782"/>
    </source>
</evidence>
<evidence type="ECO:0000256" key="4">
    <source>
        <dbReference type="ARBA" id="ARBA00022737"/>
    </source>
</evidence>
<dbReference type="SUPFAM" id="SSF56112">
    <property type="entry name" value="Protein kinase-like (PK-like)"/>
    <property type="match status" value="1"/>
</dbReference>
<keyword evidence="6" id="KW-0418">Kinase</keyword>
<gene>
    <name evidence="14" type="ordered locus">AALP_Aa5g267700</name>
</gene>
<comment type="function">
    <text evidence="10">Initiates a process leading to the deglycation of proteins. Phosphorylates low-molecular-mass and protein-bound erythrulosamines and ribulosamines, but not fructosamines or psicosamines, on the third carbon of the sugar moiety. Protein-bound erythrulosamine 3-phosphates and ribulosamine 3-phosphates are unstable and decompose under physiological conditions.</text>
</comment>
<evidence type="ECO:0000313" key="14">
    <source>
        <dbReference type="EMBL" id="KFK35309.1"/>
    </source>
</evidence>
<organism evidence="14 15">
    <name type="scientific">Arabis alpina</name>
    <name type="common">Alpine rock-cress</name>
    <dbReference type="NCBI Taxonomy" id="50452"/>
    <lineage>
        <taxon>Eukaryota</taxon>
        <taxon>Viridiplantae</taxon>
        <taxon>Streptophyta</taxon>
        <taxon>Embryophyta</taxon>
        <taxon>Tracheophyta</taxon>
        <taxon>Spermatophyta</taxon>
        <taxon>Magnoliopsida</taxon>
        <taxon>eudicotyledons</taxon>
        <taxon>Gunneridae</taxon>
        <taxon>Pentapetalae</taxon>
        <taxon>rosids</taxon>
        <taxon>malvids</taxon>
        <taxon>Brassicales</taxon>
        <taxon>Brassicaceae</taxon>
        <taxon>Arabideae</taxon>
        <taxon>Arabis</taxon>
    </lineage>
</organism>
<evidence type="ECO:0000259" key="13">
    <source>
        <dbReference type="Pfam" id="PF03107"/>
    </source>
</evidence>
<dbReference type="InterPro" id="IPR004146">
    <property type="entry name" value="DC1"/>
</dbReference>
<dbReference type="InterPro" id="IPR046349">
    <property type="entry name" value="C1-like_sf"/>
</dbReference>
<dbReference type="InterPro" id="IPR011009">
    <property type="entry name" value="Kinase-like_dom_sf"/>
</dbReference>
<evidence type="ECO:0000256" key="11">
    <source>
        <dbReference type="ARBA" id="ARBA00070196"/>
    </source>
</evidence>
<dbReference type="FunFam" id="3.90.1200.10:FF:000006">
    <property type="entry name" value="Protein-ribulosamine 3-kinase, chloroplastic"/>
    <property type="match status" value="1"/>
</dbReference>
<name>A0A087GZK7_ARAAL</name>
<dbReference type="eggNOG" id="KOG3021">
    <property type="taxonomic scope" value="Eukaryota"/>
</dbReference>
<protein>
    <recommendedName>
        <fullName evidence="11">Protein-ribulosamine 3-kinase, chloroplastic</fullName>
        <ecNumber evidence="2">2.7.1.172</ecNumber>
    </recommendedName>
    <alternativeName>
        <fullName evidence="12">Fructosamine 3-kinase-related protein</fullName>
    </alternativeName>
</protein>
<dbReference type="Gramene" id="KFK35309">
    <property type="protein sequence ID" value="KFK35309"/>
    <property type="gene ID" value="AALP_AA5G267700"/>
</dbReference>
<accession>A0A087GZK7</accession>
<proteinExistence type="inferred from homology"/>
<keyword evidence="4" id="KW-0677">Repeat</keyword>
<dbReference type="FunFam" id="3.30.200.20:FF:000264">
    <property type="entry name" value="Protein-ribulosamine 3-kinase, chloroplastic"/>
    <property type="match status" value="1"/>
</dbReference>
<comment type="catalytic activity">
    <reaction evidence="9">
        <text>N(6)-(D-erythrulosyl)-L-lysyl-[protein] + ATP = N(6)-(3-O-phospho-D-erythrulosyl)-L-lysyl-[protein] + ADP + H(+)</text>
        <dbReference type="Rhea" id="RHEA:61396"/>
        <dbReference type="Rhea" id="RHEA-COMP:15794"/>
        <dbReference type="Rhea" id="RHEA-COMP:15799"/>
        <dbReference type="ChEBI" id="CHEBI:15378"/>
        <dbReference type="ChEBI" id="CHEBI:30616"/>
        <dbReference type="ChEBI" id="CHEBI:144587"/>
        <dbReference type="ChEBI" id="CHEBI:144624"/>
        <dbReference type="ChEBI" id="CHEBI:456216"/>
    </reaction>
    <physiologicalReaction direction="left-to-right" evidence="9">
        <dbReference type="Rhea" id="RHEA:61397"/>
    </physiologicalReaction>
</comment>
<evidence type="ECO:0000256" key="12">
    <source>
        <dbReference type="ARBA" id="ARBA00075898"/>
    </source>
</evidence>
<evidence type="ECO:0000256" key="1">
    <source>
        <dbReference type="ARBA" id="ARBA00009460"/>
    </source>
</evidence>
<dbReference type="AlphaFoldDB" id="A0A087GZK7"/>
<sequence>MSNEWLCGVCRKSIDGDYGAYSCNKCSDYVVHSRCALAKDVWDGEELEGVPEKDYTIQDVKPFDMISEGVILHFLHDHHLLLEVNILYDEKKLCQACDLPIYEAHMSGISMKSTFSLFYGGTHHKQEKKMAMASLSICFSTRSNLPLYSSTRHRNFVIAAMSEDPIREWILTEGKSNQITKISSIGGGCINLASHYQTDRASFFVKTNRSIGPEMFEGEALGLEAMYETRTIRVPKPHKVGALPTGGSYIIMEFIEFGGSRGNQAELGRKLGEMHKAGKSSKGFGFEVANTIGSTPQINTWSSDWIEFYGEKRLGYQLKLARDRYGDSAIYEKGYRLIQNMASLFENVVIEPCLLHGDLWSGNIAYDKNSEPVILDPACYYGHNEADFGMSWCAGFGESFYNAYFKVMPKQPGFEKRRDLYLLYHYLNHYNLFGSGYRSSAMLIIDDYLRLLKA</sequence>
<evidence type="ECO:0000256" key="6">
    <source>
        <dbReference type="ARBA" id="ARBA00022777"/>
    </source>
</evidence>
<dbReference type="Gene3D" id="3.90.1200.10">
    <property type="match status" value="1"/>
</dbReference>
<evidence type="ECO:0000256" key="7">
    <source>
        <dbReference type="ARBA" id="ARBA00022840"/>
    </source>
</evidence>
<dbReference type="Pfam" id="PF03107">
    <property type="entry name" value="C1_2"/>
    <property type="match status" value="1"/>
</dbReference>
<dbReference type="OMA" id="CNRFGDE"/>
<dbReference type="Pfam" id="PF03881">
    <property type="entry name" value="Fructosamin_kin"/>
    <property type="match status" value="1"/>
</dbReference>
<keyword evidence="3" id="KW-0808">Transferase</keyword>
<dbReference type="InterPro" id="IPR016477">
    <property type="entry name" value="Fructo-/Ketosamine-3-kinase"/>
</dbReference>
<dbReference type="Gene3D" id="3.30.200.20">
    <property type="entry name" value="Phosphorylase Kinase, domain 1"/>
    <property type="match status" value="1"/>
</dbReference>
<reference evidence="15" key="1">
    <citation type="journal article" date="2015" name="Nat. Plants">
        <title>Genome expansion of Arabis alpina linked with retrotransposition and reduced symmetric DNA methylation.</title>
        <authorList>
            <person name="Willing E.M."/>
            <person name="Rawat V."/>
            <person name="Mandakova T."/>
            <person name="Maumus F."/>
            <person name="James G.V."/>
            <person name="Nordstroem K.J."/>
            <person name="Becker C."/>
            <person name="Warthmann N."/>
            <person name="Chica C."/>
            <person name="Szarzynska B."/>
            <person name="Zytnicki M."/>
            <person name="Albani M.C."/>
            <person name="Kiefer C."/>
            <person name="Bergonzi S."/>
            <person name="Castaings L."/>
            <person name="Mateos J.L."/>
            <person name="Berns M.C."/>
            <person name="Bujdoso N."/>
            <person name="Piofczyk T."/>
            <person name="de Lorenzo L."/>
            <person name="Barrero-Sicilia C."/>
            <person name="Mateos I."/>
            <person name="Piednoel M."/>
            <person name="Hagmann J."/>
            <person name="Chen-Min-Tao R."/>
            <person name="Iglesias-Fernandez R."/>
            <person name="Schuster S.C."/>
            <person name="Alonso-Blanco C."/>
            <person name="Roudier F."/>
            <person name="Carbonero P."/>
            <person name="Paz-Ares J."/>
            <person name="Davis S.J."/>
            <person name="Pecinka A."/>
            <person name="Quesneville H."/>
            <person name="Colot V."/>
            <person name="Lysak M.A."/>
            <person name="Weigel D."/>
            <person name="Coupland G."/>
            <person name="Schneeberger K."/>
        </authorList>
    </citation>
    <scope>NUCLEOTIDE SEQUENCE [LARGE SCALE GENOMIC DNA]</scope>
    <source>
        <strain evidence="15">cv. Pajares</strain>
    </source>
</reference>
<dbReference type="GO" id="GO:0016301">
    <property type="term" value="F:kinase activity"/>
    <property type="evidence" value="ECO:0007669"/>
    <property type="project" value="UniProtKB-KW"/>
</dbReference>
<dbReference type="Proteomes" id="UP000029120">
    <property type="component" value="Chromosome 5"/>
</dbReference>
<dbReference type="PANTHER" id="PTHR12149">
    <property type="entry name" value="FRUCTOSAMINE 3 KINASE-RELATED PROTEIN"/>
    <property type="match status" value="1"/>
</dbReference>
<dbReference type="GO" id="GO:0102193">
    <property type="term" value="F:protein-ribulosamine 3-kinase activity"/>
    <property type="evidence" value="ECO:0007669"/>
    <property type="project" value="UniProtKB-EC"/>
</dbReference>
<dbReference type="OrthoDB" id="5772781at2759"/>
<comment type="catalytic activity">
    <reaction evidence="8">
        <text>N(6)-D-ribulosyl-L-lysyl-[protein] + ATP = N(6)-(3-O-phospho-D-ribulosyl)-L-lysyl-[protein] + ADP + H(+)</text>
        <dbReference type="Rhea" id="RHEA:48432"/>
        <dbReference type="Rhea" id="RHEA-COMP:12103"/>
        <dbReference type="Rhea" id="RHEA-COMP:12104"/>
        <dbReference type="ChEBI" id="CHEBI:15378"/>
        <dbReference type="ChEBI" id="CHEBI:30616"/>
        <dbReference type="ChEBI" id="CHEBI:90418"/>
        <dbReference type="ChEBI" id="CHEBI:90420"/>
        <dbReference type="ChEBI" id="CHEBI:456216"/>
        <dbReference type="EC" id="2.7.1.172"/>
    </reaction>
    <physiologicalReaction direction="left-to-right" evidence="8">
        <dbReference type="Rhea" id="RHEA:48433"/>
    </physiologicalReaction>
</comment>
<dbReference type="EMBL" id="CM002873">
    <property type="protein sequence ID" value="KFK35309.1"/>
    <property type="molecule type" value="Genomic_DNA"/>
</dbReference>
<dbReference type="GO" id="GO:0005737">
    <property type="term" value="C:cytoplasm"/>
    <property type="evidence" value="ECO:0007669"/>
    <property type="project" value="UniProtKB-ARBA"/>
</dbReference>
<dbReference type="SUPFAM" id="SSF57889">
    <property type="entry name" value="Cysteine-rich domain"/>
    <property type="match status" value="1"/>
</dbReference>
<dbReference type="EC" id="2.7.1.172" evidence="2"/>
<dbReference type="GO" id="GO:0005524">
    <property type="term" value="F:ATP binding"/>
    <property type="evidence" value="ECO:0007669"/>
    <property type="project" value="UniProtKB-KW"/>
</dbReference>
<keyword evidence="5" id="KW-0547">Nucleotide-binding</keyword>
<dbReference type="PANTHER" id="PTHR12149:SF8">
    <property type="entry name" value="PROTEIN-RIBULOSAMINE 3-KINASE"/>
    <property type="match status" value="1"/>
</dbReference>
<evidence type="ECO:0000256" key="8">
    <source>
        <dbReference type="ARBA" id="ARBA00048655"/>
    </source>
</evidence>
<evidence type="ECO:0000256" key="3">
    <source>
        <dbReference type="ARBA" id="ARBA00022679"/>
    </source>
</evidence>
<evidence type="ECO:0000313" key="15">
    <source>
        <dbReference type="Proteomes" id="UP000029120"/>
    </source>
</evidence>
<keyword evidence="7" id="KW-0067">ATP-binding</keyword>
<evidence type="ECO:0000256" key="5">
    <source>
        <dbReference type="ARBA" id="ARBA00022741"/>
    </source>
</evidence>